<comment type="caution">
    <text evidence="2">The sequence shown here is derived from an EMBL/GenBank/DDBJ whole genome shotgun (WGS) entry which is preliminary data.</text>
</comment>
<proteinExistence type="predicted"/>
<reference evidence="2 3" key="1">
    <citation type="submission" date="2018-10" db="EMBL/GenBank/DDBJ databases">
        <title>A high-quality apple genome assembly.</title>
        <authorList>
            <person name="Hu J."/>
        </authorList>
    </citation>
    <scope>NUCLEOTIDE SEQUENCE [LARGE SCALE GENOMIC DNA]</scope>
    <source>
        <strain evidence="3">cv. HFTH1</strain>
        <tissue evidence="2">Young leaf</tissue>
    </source>
</reference>
<keyword evidence="1" id="KW-1133">Transmembrane helix</keyword>
<sequence>MEITCCWSLLLQRLLNLPCRVRLKKLASPSTCWQTHDVYRHKFDGSVGKLVIILLLFMVFLWAKDIRVSCPLRIRLWEHDELKDFPIFPSGV</sequence>
<dbReference type="AlphaFoldDB" id="A0A498HJ47"/>
<protein>
    <submittedName>
        <fullName evidence="2">Uncharacterized protein</fullName>
    </submittedName>
</protein>
<organism evidence="2 3">
    <name type="scientific">Malus domestica</name>
    <name type="common">Apple</name>
    <name type="synonym">Pyrus malus</name>
    <dbReference type="NCBI Taxonomy" id="3750"/>
    <lineage>
        <taxon>Eukaryota</taxon>
        <taxon>Viridiplantae</taxon>
        <taxon>Streptophyta</taxon>
        <taxon>Embryophyta</taxon>
        <taxon>Tracheophyta</taxon>
        <taxon>Spermatophyta</taxon>
        <taxon>Magnoliopsida</taxon>
        <taxon>eudicotyledons</taxon>
        <taxon>Gunneridae</taxon>
        <taxon>Pentapetalae</taxon>
        <taxon>rosids</taxon>
        <taxon>fabids</taxon>
        <taxon>Rosales</taxon>
        <taxon>Rosaceae</taxon>
        <taxon>Amygdaloideae</taxon>
        <taxon>Maleae</taxon>
        <taxon>Malus</taxon>
    </lineage>
</organism>
<feature type="transmembrane region" description="Helical" evidence="1">
    <location>
        <begin position="46"/>
        <end position="63"/>
    </location>
</feature>
<dbReference type="Proteomes" id="UP000290289">
    <property type="component" value="Chromosome 17"/>
</dbReference>
<evidence type="ECO:0000313" key="3">
    <source>
        <dbReference type="Proteomes" id="UP000290289"/>
    </source>
</evidence>
<evidence type="ECO:0000256" key="1">
    <source>
        <dbReference type="SAM" id="Phobius"/>
    </source>
</evidence>
<evidence type="ECO:0000313" key="2">
    <source>
        <dbReference type="EMBL" id="RXH69161.1"/>
    </source>
</evidence>
<keyword evidence="1" id="KW-0472">Membrane</keyword>
<dbReference type="EMBL" id="RDQH01000343">
    <property type="protein sequence ID" value="RXH69161.1"/>
    <property type="molecule type" value="Genomic_DNA"/>
</dbReference>
<keyword evidence="1" id="KW-0812">Transmembrane</keyword>
<keyword evidence="3" id="KW-1185">Reference proteome</keyword>
<name>A0A498HJ47_MALDO</name>
<gene>
    <name evidence="2" type="ORF">DVH24_031494</name>
</gene>
<accession>A0A498HJ47</accession>